<feature type="domain" description="C2H2-type" evidence="13">
    <location>
        <begin position="459"/>
        <end position="486"/>
    </location>
</feature>
<reference evidence="15" key="1">
    <citation type="submission" date="2025-08" db="UniProtKB">
        <authorList>
            <consortium name="RefSeq"/>
        </authorList>
    </citation>
    <scope>IDENTIFICATION</scope>
</reference>
<name>A0A6P4EH15_DRORH</name>
<proteinExistence type="predicted"/>
<keyword evidence="3" id="KW-0677">Repeat</keyword>
<feature type="domain" description="C2H2-type" evidence="13">
    <location>
        <begin position="262"/>
        <end position="289"/>
    </location>
</feature>
<dbReference type="SMART" id="SM00355">
    <property type="entry name" value="ZnF_C2H2"/>
    <property type="match status" value="9"/>
</dbReference>
<dbReference type="InterPro" id="IPR013087">
    <property type="entry name" value="Znf_C2H2_type"/>
</dbReference>
<dbReference type="RefSeq" id="XP_016977465.2">
    <property type="nucleotide sequence ID" value="XM_017121976.2"/>
</dbReference>
<evidence type="ECO:0000256" key="11">
    <source>
        <dbReference type="PROSITE-ProRule" id="PRU01263"/>
    </source>
</evidence>
<dbReference type="FunFam" id="3.30.160.60:FF:001465">
    <property type="entry name" value="Zinc finger protein 560"/>
    <property type="match status" value="2"/>
</dbReference>
<keyword evidence="7" id="KW-0238">DNA-binding</keyword>
<dbReference type="FunFam" id="3.30.160.60:FF:000290">
    <property type="entry name" value="Zinc finger protein 697 isoform X1"/>
    <property type="match status" value="1"/>
</dbReference>
<dbReference type="GO" id="GO:0005654">
    <property type="term" value="C:nucleoplasm"/>
    <property type="evidence" value="ECO:0007669"/>
    <property type="project" value="TreeGrafter"/>
</dbReference>
<dbReference type="PANTHER" id="PTHR24399">
    <property type="entry name" value="ZINC FINGER AND BTB DOMAIN-CONTAINING"/>
    <property type="match status" value="1"/>
</dbReference>
<dbReference type="PROSITE" id="PS50157">
    <property type="entry name" value="ZINC_FINGER_C2H2_2"/>
    <property type="match status" value="9"/>
</dbReference>
<sequence>MHNHGSKQSDLRNIHILINIDILTQPAMESYVCRICLRTGKNMVSIFKEANGLGISFAFMISDCTGFKVDKGDRFPKAICTSCQQDAKNAFEIKQTYERSHQVFCQFMQNSKEDLLLEEVYNISNCESIVSNDGEEPYRNVAQIAEEKFEDLRCTEKPQCFLNIYDSLAENLFLDSNIDDYADCDPSNAETDDDNNVSKGSDEHPQTHEGERQLKVSNALTINSKLTDTRERPFKCSKCSKAFLSKSNLLNHVQAHKGERPYKCTYCPKTFNKTSNLRYHVRRHTGERPFKCTYCSKGFITNSHLQKHLRIHTGERPFGCSYCSKAFSRNSTLQIHLRTHTGKRPYNCTHCSKAFSRSFTLQVHIRSHTGERPYECTHCPKAFTSLSHLQAHLKIHTGERQFKCSNCSKSFIRKSQLQRHELIHTEGGPFKCTHCPKSCKLNSHLQSHLRLHTGEIMSFKCSHCPKIFTRKFNLKKHLRVHTEESPFTA</sequence>
<organism evidence="15">
    <name type="scientific">Drosophila rhopaloa</name>
    <name type="common">Fruit fly</name>
    <dbReference type="NCBI Taxonomy" id="1041015"/>
    <lineage>
        <taxon>Eukaryota</taxon>
        <taxon>Metazoa</taxon>
        <taxon>Ecdysozoa</taxon>
        <taxon>Arthropoda</taxon>
        <taxon>Hexapoda</taxon>
        <taxon>Insecta</taxon>
        <taxon>Pterygota</taxon>
        <taxon>Neoptera</taxon>
        <taxon>Endopterygota</taxon>
        <taxon>Diptera</taxon>
        <taxon>Brachycera</taxon>
        <taxon>Muscomorpha</taxon>
        <taxon>Ephydroidea</taxon>
        <taxon>Drosophilidae</taxon>
        <taxon>Drosophila</taxon>
        <taxon>Sophophora</taxon>
    </lineage>
</organism>
<evidence type="ECO:0000259" key="14">
    <source>
        <dbReference type="PROSITE" id="PS51915"/>
    </source>
</evidence>
<dbReference type="InterPro" id="IPR012934">
    <property type="entry name" value="Znf_AD"/>
</dbReference>
<evidence type="ECO:0000256" key="9">
    <source>
        <dbReference type="ARBA" id="ARBA00023242"/>
    </source>
</evidence>
<evidence type="ECO:0000259" key="13">
    <source>
        <dbReference type="PROSITE" id="PS50157"/>
    </source>
</evidence>
<dbReference type="FunFam" id="3.30.160.60:FF:000450">
    <property type="entry name" value="PR domain zinc finger protein 14"/>
    <property type="match status" value="1"/>
</dbReference>
<dbReference type="SUPFAM" id="SSF57667">
    <property type="entry name" value="beta-beta-alpha zinc fingers"/>
    <property type="match status" value="5"/>
</dbReference>
<dbReference type="InterPro" id="IPR036236">
    <property type="entry name" value="Znf_C2H2_sf"/>
</dbReference>
<dbReference type="FunFam" id="3.30.160.60:FF:000295">
    <property type="entry name" value="zinc finger protein 19"/>
    <property type="match status" value="1"/>
</dbReference>
<evidence type="ECO:0000256" key="3">
    <source>
        <dbReference type="ARBA" id="ARBA00022737"/>
    </source>
</evidence>
<dbReference type="SMART" id="SM00868">
    <property type="entry name" value="zf-AD"/>
    <property type="match status" value="1"/>
</dbReference>
<dbReference type="GO" id="GO:0008270">
    <property type="term" value="F:zinc ion binding"/>
    <property type="evidence" value="ECO:0007669"/>
    <property type="project" value="UniProtKB-UniRule"/>
</dbReference>
<evidence type="ECO:0000256" key="2">
    <source>
        <dbReference type="ARBA" id="ARBA00022723"/>
    </source>
</evidence>
<comment type="subcellular location">
    <subcellularLocation>
        <location evidence="1">Nucleus</location>
    </subcellularLocation>
</comment>
<evidence type="ECO:0000313" key="15">
    <source>
        <dbReference type="RefSeq" id="XP_016977465.1"/>
    </source>
</evidence>
<evidence type="ECO:0000256" key="7">
    <source>
        <dbReference type="ARBA" id="ARBA00023125"/>
    </source>
</evidence>
<accession>A0A6P4EH15</accession>
<keyword evidence="8" id="KW-0804">Transcription</keyword>
<protein>
    <submittedName>
        <fullName evidence="15">Zinc finger protein 501-like isoform X1</fullName>
    </submittedName>
</protein>
<evidence type="ECO:0000256" key="12">
    <source>
        <dbReference type="SAM" id="MobiDB-lite"/>
    </source>
</evidence>
<feature type="domain" description="C2H2-type" evidence="13">
    <location>
        <begin position="374"/>
        <end position="401"/>
    </location>
</feature>
<feature type="binding site" evidence="11">
    <location>
        <position position="36"/>
    </location>
    <ligand>
        <name>Zn(2+)</name>
        <dbReference type="ChEBI" id="CHEBI:29105"/>
    </ligand>
</feature>
<dbReference type="GO" id="GO:0001227">
    <property type="term" value="F:DNA-binding transcription repressor activity, RNA polymerase II-specific"/>
    <property type="evidence" value="ECO:0007669"/>
    <property type="project" value="TreeGrafter"/>
</dbReference>
<feature type="binding site" evidence="11">
    <location>
        <position position="80"/>
    </location>
    <ligand>
        <name>Zn(2+)</name>
        <dbReference type="ChEBI" id="CHEBI:29105"/>
    </ligand>
</feature>
<feature type="domain" description="C2H2-type" evidence="13">
    <location>
        <begin position="234"/>
        <end position="261"/>
    </location>
</feature>
<dbReference type="Gene3D" id="3.30.160.60">
    <property type="entry name" value="Classic Zinc Finger"/>
    <property type="match status" value="9"/>
</dbReference>
<dbReference type="GeneID" id="108043319"/>
<dbReference type="FunFam" id="3.30.160.60:FF:000145">
    <property type="entry name" value="Zinc finger protein 574"/>
    <property type="match status" value="1"/>
</dbReference>
<dbReference type="AlphaFoldDB" id="A0A6P4EH15"/>
<evidence type="ECO:0000256" key="10">
    <source>
        <dbReference type="PROSITE-ProRule" id="PRU00042"/>
    </source>
</evidence>
<dbReference type="PANTHER" id="PTHR24399:SF70">
    <property type="entry name" value="C2H2-TYPE DOMAIN-CONTAINING PROTEIN"/>
    <property type="match status" value="1"/>
</dbReference>
<keyword evidence="5 11" id="KW-0862">Zinc</keyword>
<keyword evidence="4 10" id="KW-0863">Zinc-finger</keyword>
<dbReference type="FunFam" id="3.30.160.60:FF:001228">
    <property type="entry name" value="Zinc finger protein 236"/>
    <property type="match status" value="1"/>
</dbReference>
<dbReference type="FunFam" id="3.30.160.60:FF:000358">
    <property type="entry name" value="zinc finger protein 24"/>
    <property type="match status" value="1"/>
</dbReference>
<feature type="domain" description="C2H2-type" evidence="13">
    <location>
        <begin position="402"/>
        <end position="429"/>
    </location>
</feature>
<feature type="binding site" evidence="11">
    <location>
        <position position="83"/>
    </location>
    <ligand>
        <name>Zn(2+)</name>
        <dbReference type="ChEBI" id="CHEBI:29105"/>
    </ligand>
</feature>
<keyword evidence="9" id="KW-0539">Nucleus</keyword>
<feature type="domain" description="C2H2-type" evidence="13">
    <location>
        <begin position="430"/>
        <end position="457"/>
    </location>
</feature>
<dbReference type="Pfam" id="PF07776">
    <property type="entry name" value="zf-AD"/>
    <property type="match status" value="1"/>
</dbReference>
<dbReference type="PROSITE" id="PS51915">
    <property type="entry name" value="ZAD"/>
    <property type="match status" value="1"/>
</dbReference>
<dbReference type="Gene3D" id="3.40.1800.20">
    <property type="match status" value="1"/>
</dbReference>
<dbReference type="PROSITE" id="PS00028">
    <property type="entry name" value="ZINC_FINGER_C2H2_1"/>
    <property type="match status" value="9"/>
</dbReference>
<dbReference type="Pfam" id="PF00096">
    <property type="entry name" value="zf-C2H2"/>
    <property type="match status" value="9"/>
</dbReference>
<gene>
    <name evidence="15" type="primary">LOC108043319</name>
</gene>
<dbReference type="SUPFAM" id="SSF57716">
    <property type="entry name" value="Glucocorticoid receptor-like (DNA-binding domain)"/>
    <property type="match status" value="1"/>
</dbReference>
<feature type="domain" description="C2H2-type" evidence="13">
    <location>
        <begin position="318"/>
        <end position="345"/>
    </location>
</feature>
<dbReference type="OrthoDB" id="8895262at2759"/>
<evidence type="ECO:0000256" key="5">
    <source>
        <dbReference type="ARBA" id="ARBA00022833"/>
    </source>
</evidence>
<feature type="domain" description="C2H2-type" evidence="13">
    <location>
        <begin position="346"/>
        <end position="373"/>
    </location>
</feature>
<keyword evidence="2 11" id="KW-0479">Metal-binding</keyword>
<dbReference type="GO" id="GO:0000978">
    <property type="term" value="F:RNA polymerase II cis-regulatory region sequence-specific DNA binding"/>
    <property type="evidence" value="ECO:0007669"/>
    <property type="project" value="TreeGrafter"/>
</dbReference>
<feature type="region of interest" description="Disordered" evidence="12">
    <location>
        <begin position="184"/>
        <end position="211"/>
    </location>
</feature>
<feature type="domain" description="C2H2-type" evidence="13">
    <location>
        <begin position="290"/>
        <end position="317"/>
    </location>
</feature>
<evidence type="ECO:0000256" key="1">
    <source>
        <dbReference type="ARBA" id="ARBA00004123"/>
    </source>
</evidence>
<feature type="binding site" evidence="11">
    <location>
        <position position="33"/>
    </location>
    <ligand>
        <name>Zn(2+)</name>
        <dbReference type="ChEBI" id="CHEBI:29105"/>
    </ligand>
</feature>
<feature type="domain" description="ZAD" evidence="14">
    <location>
        <begin position="31"/>
        <end position="107"/>
    </location>
</feature>
<evidence type="ECO:0000256" key="4">
    <source>
        <dbReference type="ARBA" id="ARBA00022771"/>
    </source>
</evidence>
<feature type="compositionally biased region" description="Basic and acidic residues" evidence="12">
    <location>
        <begin position="200"/>
        <end position="211"/>
    </location>
</feature>
<evidence type="ECO:0000256" key="6">
    <source>
        <dbReference type="ARBA" id="ARBA00023015"/>
    </source>
</evidence>
<dbReference type="RefSeq" id="XP_016977465.1">
    <property type="nucleotide sequence ID" value="XM_017121976.1"/>
</dbReference>
<evidence type="ECO:0000256" key="8">
    <source>
        <dbReference type="ARBA" id="ARBA00023163"/>
    </source>
</evidence>
<keyword evidence="6" id="KW-0805">Transcription regulation</keyword>